<gene>
    <name evidence="1" type="ORF">FRT59_05185</name>
</gene>
<dbReference type="Proteomes" id="UP000408764">
    <property type="component" value="Unassembled WGS sequence"/>
</dbReference>
<protein>
    <submittedName>
        <fullName evidence="1">Uncharacterized protein</fullName>
    </submittedName>
</protein>
<organism evidence="1 2">
    <name type="scientific">Pseudomonas haemolytica</name>
    <dbReference type="NCBI Taxonomy" id="2600065"/>
    <lineage>
        <taxon>Bacteria</taxon>
        <taxon>Pseudomonadati</taxon>
        <taxon>Pseudomonadota</taxon>
        <taxon>Gammaproteobacteria</taxon>
        <taxon>Pseudomonadales</taxon>
        <taxon>Pseudomonadaceae</taxon>
        <taxon>Pseudomonas</taxon>
    </lineage>
</organism>
<dbReference type="EMBL" id="VOIW01000001">
    <property type="protein sequence ID" value="MRJ36375.1"/>
    <property type="molecule type" value="Genomic_DNA"/>
</dbReference>
<dbReference type="OrthoDB" id="2895461at2"/>
<proteinExistence type="predicted"/>
<comment type="caution">
    <text evidence="1">The sequence shown here is derived from an EMBL/GenBank/DDBJ whole genome shotgun (WGS) entry which is preliminary data.</text>
</comment>
<dbReference type="RefSeq" id="WP_153870570.1">
    <property type="nucleotide sequence ID" value="NZ_JAEKCT010000007.1"/>
</dbReference>
<evidence type="ECO:0000313" key="2">
    <source>
        <dbReference type="Proteomes" id="UP000408764"/>
    </source>
</evidence>
<evidence type="ECO:0000313" key="1">
    <source>
        <dbReference type="EMBL" id="MRJ36375.1"/>
    </source>
</evidence>
<name>A0A5P1D7E3_9PSED</name>
<accession>A0A5P1D7E3</accession>
<sequence>MLEKNKEIVLAGEEALEALKEIEFVLISLHKIGSFYADKPGAVEEYRRTTTDFIDNCEVTKRLARVRTIISHHFDDSIGDDDMDDMERYFLDLKFWKPASTERNHYNAENFSFSDGVIDQLTAKRDELLMVFTDQQEQLFLITFHRLIAFHGLSPAGSEVCDMHEEKASTLSQKNVCIDPNEKVTTYFFKSGSGETVLAVVASGYSVERI</sequence>
<reference evidence="1 2" key="1">
    <citation type="submission" date="2019-08" db="EMBL/GenBank/DDBJ databases">
        <title>Pseudomonas haemolytica sp. nov. isolated from raw milk and skim milk concentrate.</title>
        <authorList>
            <person name="Hofmann K."/>
            <person name="Huptas C."/>
            <person name="Doll E."/>
            <person name="Scherer S."/>
            <person name="Wenning M."/>
        </authorList>
    </citation>
    <scope>NUCLEOTIDE SEQUENCE [LARGE SCALE GENOMIC DNA]</scope>
    <source>
        <strain evidence="1 2">DSM 108987</strain>
    </source>
</reference>
<dbReference type="AlphaFoldDB" id="A0A5P1D7E3"/>